<evidence type="ECO:0000313" key="1">
    <source>
        <dbReference type="EMBL" id="GHP01836.1"/>
    </source>
</evidence>
<dbReference type="Proteomes" id="UP000660262">
    <property type="component" value="Unassembled WGS sequence"/>
</dbReference>
<protein>
    <recommendedName>
        <fullName evidence="3">Chlorophyllase</fullName>
    </recommendedName>
</protein>
<evidence type="ECO:0000313" key="2">
    <source>
        <dbReference type="Proteomes" id="UP000660262"/>
    </source>
</evidence>
<dbReference type="Gene3D" id="3.40.50.1820">
    <property type="entry name" value="alpha/beta hydrolase"/>
    <property type="match status" value="1"/>
</dbReference>
<organism evidence="1 2">
    <name type="scientific">Pycnococcus provasolii</name>
    <dbReference type="NCBI Taxonomy" id="41880"/>
    <lineage>
        <taxon>Eukaryota</taxon>
        <taxon>Viridiplantae</taxon>
        <taxon>Chlorophyta</taxon>
        <taxon>Pseudoscourfieldiophyceae</taxon>
        <taxon>Pseudoscourfieldiales</taxon>
        <taxon>Pycnococcaceae</taxon>
        <taxon>Pycnococcus</taxon>
    </lineage>
</organism>
<evidence type="ECO:0008006" key="3">
    <source>
        <dbReference type="Google" id="ProtNLM"/>
    </source>
</evidence>
<sequence>MVWGVGAATTCVMYAPLFRDLAKKGVATACPTSANPQHLVKTVRFLSAEGISFPIALGGHSYGGNTAQVAASMLGEGEVVGIGNFPGGLCPLGVFGCNAHGVRVPFMAVSPSSDVNQIGVKENVFNFIQAPKIWVSMSAWVGHSDVMKGAVQGSIGELALLWFRWLLLQDTSSAEILWRSGQLNQYPNVIDVDIEFDNARRLLSEEEEEEEENNLAAFATNTTTTAATNSTSVVVMRRTMKLAAKAFLEQPRTQQRLSAAG</sequence>
<dbReference type="SUPFAM" id="SSF53474">
    <property type="entry name" value="alpha/beta-Hydrolases"/>
    <property type="match status" value="1"/>
</dbReference>
<keyword evidence="2" id="KW-1185">Reference proteome</keyword>
<comment type="caution">
    <text evidence="1">The sequence shown here is derived from an EMBL/GenBank/DDBJ whole genome shotgun (WGS) entry which is preliminary data.</text>
</comment>
<dbReference type="EMBL" id="BNJQ01000002">
    <property type="protein sequence ID" value="GHP01836.1"/>
    <property type="molecule type" value="Genomic_DNA"/>
</dbReference>
<dbReference type="AlphaFoldDB" id="A0A830H3Y3"/>
<dbReference type="InterPro" id="IPR029058">
    <property type="entry name" value="AB_hydrolase_fold"/>
</dbReference>
<proteinExistence type="predicted"/>
<accession>A0A830H3Y3</accession>
<name>A0A830H3Y3_9CHLO</name>
<gene>
    <name evidence="1" type="ORF">PPROV_000059300</name>
</gene>
<reference evidence="1" key="1">
    <citation type="submission" date="2020-10" db="EMBL/GenBank/DDBJ databases">
        <title>Unveiling of a novel bifunctional photoreceptor, Dualchrome1, isolated from a cosmopolitan green alga.</title>
        <authorList>
            <person name="Suzuki S."/>
            <person name="Kawachi M."/>
        </authorList>
    </citation>
    <scope>NUCLEOTIDE SEQUENCE</scope>
    <source>
        <strain evidence="1">NIES 2893</strain>
    </source>
</reference>